<keyword evidence="2" id="KW-1185">Reference proteome</keyword>
<reference evidence="1 2" key="1">
    <citation type="submission" date="2019-10" db="EMBL/GenBank/DDBJ databases">
        <title>Genomic and transcriptomic insights into the perfect genentic adaptation of a filamentous nitrogen-fixing cyanobacterium to rice fields.</title>
        <authorList>
            <person name="Chen Z."/>
        </authorList>
    </citation>
    <scope>NUCLEOTIDE SEQUENCE [LARGE SCALE GENOMIC DNA]</scope>
    <source>
        <strain evidence="1">CCNUC1</strain>
    </source>
</reference>
<evidence type="ECO:0000313" key="2">
    <source>
        <dbReference type="Proteomes" id="UP000326678"/>
    </source>
</evidence>
<dbReference type="KEGG" id="nsh:GXM_05868"/>
<sequence>MYAKLNYLIIRYFNNQKIILFNSMILLKIRHKFNHNLN</sequence>
<dbReference type="EMBL" id="CP045226">
    <property type="protein sequence ID" value="QFS48376.1"/>
    <property type="molecule type" value="Genomic_DNA"/>
</dbReference>
<organism evidence="1 2">
    <name type="scientific">Nostoc sphaeroides CCNUC1</name>
    <dbReference type="NCBI Taxonomy" id="2653204"/>
    <lineage>
        <taxon>Bacteria</taxon>
        <taxon>Bacillati</taxon>
        <taxon>Cyanobacteriota</taxon>
        <taxon>Cyanophyceae</taxon>
        <taxon>Nostocales</taxon>
        <taxon>Nostocaceae</taxon>
        <taxon>Nostoc</taxon>
    </lineage>
</organism>
<name>A0A5P8W857_9NOSO</name>
<dbReference type="Proteomes" id="UP000326678">
    <property type="component" value="Chromosome Gxm1"/>
</dbReference>
<accession>A0A5P8W857</accession>
<dbReference type="AlphaFoldDB" id="A0A5P8W857"/>
<evidence type="ECO:0000313" key="1">
    <source>
        <dbReference type="EMBL" id="QFS48376.1"/>
    </source>
</evidence>
<protein>
    <submittedName>
        <fullName evidence="1">Uncharacterized protein</fullName>
    </submittedName>
</protein>
<proteinExistence type="predicted"/>
<gene>
    <name evidence="1" type="ORF">GXM_05868</name>
</gene>